<organism evidence="2">
    <name type="scientific">Heterosigma akashiwo</name>
    <name type="common">Chromophytic alga</name>
    <name type="synonym">Heterosigma carterae</name>
    <dbReference type="NCBI Taxonomy" id="2829"/>
    <lineage>
        <taxon>Eukaryota</taxon>
        <taxon>Sar</taxon>
        <taxon>Stramenopiles</taxon>
        <taxon>Ochrophyta</taxon>
        <taxon>Raphidophyceae</taxon>
        <taxon>Chattonellales</taxon>
        <taxon>Chattonellaceae</taxon>
        <taxon>Heterosigma</taxon>
    </lineage>
</organism>
<evidence type="ECO:0000256" key="1">
    <source>
        <dbReference type="SAM" id="MobiDB-lite"/>
    </source>
</evidence>
<protein>
    <submittedName>
        <fullName evidence="2">Uncharacterized protein</fullName>
    </submittedName>
</protein>
<proteinExistence type="predicted"/>
<reference evidence="2" key="1">
    <citation type="submission" date="2021-01" db="EMBL/GenBank/DDBJ databases">
        <authorList>
            <person name="Corre E."/>
            <person name="Pelletier E."/>
            <person name="Niang G."/>
            <person name="Scheremetjew M."/>
            <person name="Finn R."/>
            <person name="Kale V."/>
            <person name="Holt S."/>
            <person name="Cochrane G."/>
            <person name="Meng A."/>
            <person name="Brown T."/>
            <person name="Cohen L."/>
        </authorList>
    </citation>
    <scope>NUCLEOTIDE SEQUENCE</scope>
    <source>
        <strain evidence="2">CCMP3107</strain>
    </source>
</reference>
<feature type="compositionally biased region" description="Basic residues" evidence="1">
    <location>
        <begin position="286"/>
        <end position="298"/>
    </location>
</feature>
<dbReference type="AlphaFoldDB" id="A0A7S3XSJ6"/>
<sequence length="356" mass="38714">MTKKITDTNTTTAMIMTKEAEVPTCDLYCKAAKFILKKTGVACPGKELEKIVTLLDLKEKRIKRWAKKINENETAASYDMEGSDDSQEDNGSDEDEVIVEAVQTEKVNDDCSNDEEIHGHAGPIYEAFVQNGVLLAPDTLHSVLRILKVRPKRICGRGLVRPLGVARRDYRYWNQILPRQIVSLGKRKENNRRGNSKGLKKMMVTPPILFAVVNGRAKAPFQGKHGPGMRGPNKHRGLGKHSPGTHGPGKHGPGEHGKGGPGKHGPGKKHGSDMHGPGKHFDLGKHGRGMHSPGKHGPGKYGPSNKSCLYGPRAHRCVAYVPLVAFGGGAYGRTCFVPHSHGGRVELSHLVVPESA</sequence>
<dbReference type="EMBL" id="HBIU01020788">
    <property type="protein sequence ID" value="CAE0631039.1"/>
    <property type="molecule type" value="Transcribed_RNA"/>
</dbReference>
<accession>A0A7S3XSJ6</accession>
<feature type="region of interest" description="Disordered" evidence="1">
    <location>
        <begin position="219"/>
        <end position="301"/>
    </location>
</feature>
<gene>
    <name evidence="2" type="ORF">HAKA00212_LOCUS9738</name>
</gene>
<evidence type="ECO:0000313" key="2">
    <source>
        <dbReference type="EMBL" id="CAE0631039.1"/>
    </source>
</evidence>
<name>A0A7S3XSJ6_HETAK</name>